<dbReference type="Proteomes" id="UP000554482">
    <property type="component" value="Unassembled WGS sequence"/>
</dbReference>
<comment type="caution">
    <text evidence="2">The sequence shown here is derived from an EMBL/GenBank/DDBJ whole genome shotgun (WGS) entry which is preliminary data.</text>
</comment>
<feature type="compositionally biased region" description="Basic and acidic residues" evidence="1">
    <location>
        <begin position="156"/>
        <end position="169"/>
    </location>
</feature>
<name>A0A7J6V390_THATH</name>
<evidence type="ECO:0000313" key="2">
    <source>
        <dbReference type="EMBL" id="KAF5178902.1"/>
    </source>
</evidence>
<feature type="compositionally biased region" description="Basic and acidic residues" evidence="1">
    <location>
        <begin position="79"/>
        <end position="93"/>
    </location>
</feature>
<proteinExistence type="predicted"/>
<dbReference type="EMBL" id="JABWDY010039438">
    <property type="protein sequence ID" value="KAF5178902.1"/>
    <property type="molecule type" value="Genomic_DNA"/>
</dbReference>
<feature type="compositionally biased region" description="Basic and acidic residues" evidence="1">
    <location>
        <begin position="110"/>
        <end position="120"/>
    </location>
</feature>
<accession>A0A7J6V390</accession>
<feature type="compositionally biased region" description="Basic and acidic residues" evidence="1">
    <location>
        <begin position="51"/>
        <end position="64"/>
    </location>
</feature>
<reference evidence="2 3" key="1">
    <citation type="submission" date="2020-06" db="EMBL/GenBank/DDBJ databases">
        <title>Transcriptomic and genomic resources for Thalictrum thalictroides and T. hernandezii: Facilitating candidate gene discovery in an emerging model plant lineage.</title>
        <authorList>
            <person name="Arias T."/>
            <person name="Riano-Pachon D.M."/>
            <person name="Di Stilio V.S."/>
        </authorList>
    </citation>
    <scope>NUCLEOTIDE SEQUENCE [LARGE SCALE GENOMIC DNA]</scope>
    <source>
        <strain evidence="3">cv. WT478/WT964</strain>
        <tissue evidence="2">Leaves</tissue>
    </source>
</reference>
<evidence type="ECO:0000313" key="3">
    <source>
        <dbReference type="Proteomes" id="UP000554482"/>
    </source>
</evidence>
<evidence type="ECO:0000256" key="1">
    <source>
        <dbReference type="SAM" id="MobiDB-lite"/>
    </source>
</evidence>
<feature type="region of interest" description="Disordered" evidence="1">
    <location>
        <begin position="1"/>
        <end position="169"/>
    </location>
</feature>
<organism evidence="2 3">
    <name type="scientific">Thalictrum thalictroides</name>
    <name type="common">Rue-anemone</name>
    <name type="synonym">Anemone thalictroides</name>
    <dbReference type="NCBI Taxonomy" id="46969"/>
    <lineage>
        <taxon>Eukaryota</taxon>
        <taxon>Viridiplantae</taxon>
        <taxon>Streptophyta</taxon>
        <taxon>Embryophyta</taxon>
        <taxon>Tracheophyta</taxon>
        <taxon>Spermatophyta</taxon>
        <taxon>Magnoliopsida</taxon>
        <taxon>Ranunculales</taxon>
        <taxon>Ranunculaceae</taxon>
        <taxon>Thalictroideae</taxon>
        <taxon>Thalictrum</taxon>
    </lineage>
</organism>
<protein>
    <submittedName>
        <fullName evidence="2">Uncharacterized protein</fullName>
    </submittedName>
</protein>
<feature type="compositionally biased region" description="Acidic residues" evidence="1">
    <location>
        <begin position="134"/>
        <end position="143"/>
    </location>
</feature>
<feature type="compositionally biased region" description="Basic residues" evidence="1">
    <location>
        <begin position="39"/>
        <end position="50"/>
    </location>
</feature>
<dbReference type="AlphaFoldDB" id="A0A7J6V390"/>
<sequence length="169" mass="18635">MRAAMTKNPNVGVRIGTKKSSKRNFDSAGSCEGGDIIPKHKSTKRFGKKTSIKENLRAGKKPCDEQYNSDSDADYFHGSSEEEHNGNDPRIGESSDEDNNENSSDEESDGNAKGRDHSSDEDLDGDFGDRVSSDEESADEADDSIQKQPSQANNEKMPRSDESRKSKRK</sequence>
<gene>
    <name evidence="2" type="ORF">FRX31_031511</name>
</gene>
<keyword evidence="3" id="KW-1185">Reference proteome</keyword>
<feature type="compositionally biased region" description="Acidic residues" evidence="1">
    <location>
        <begin position="94"/>
        <end position="109"/>
    </location>
</feature>